<dbReference type="AlphaFoldDB" id="A0A9X3Z3S3"/>
<dbReference type="RefSeq" id="WP_271140176.1">
    <property type="nucleotide sequence ID" value="NZ_JAPYYP010000013.1"/>
</dbReference>
<dbReference type="Proteomes" id="UP001151071">
    <property type="component" value="Unassembled WGS sequence"/>
</dbReference>
<keyword evidence="1" id="KW-0805">Transcription regulation</keyword>
<dbReference type="PRINTS" id="PR00032">
    <property type="entry name" value="HTHARAC"/>
</dbReference>
<dbReference type="PANTHER" id="PTHR43280:SF2">
    <property type="entry name" value="HTH-TYPE TRANSCRIPTIONAL REGULATOR EXSA"/>
    <property type="match status" value="1"/>
</dbReference>
<evidence type="ECO:0000259" key="4">
    <source>
        <dbReference type="PROSITE" id="PS01124"/>
    </source>
</evidence>
<evidence type="ECO:0000256" key="3">
    <source>
        <dbReference type="ARBA" id="ARBA00023163"/>
    </source>
</evidence>
<keyword evidence="6" id="KW-1185">Reference proteome</keyword>
<dbReference type="Pfam" id="PF17853">
    <property type="entry name" value="GGDEF_2"/>
    <property type="match status" value="1"/>
</dbReference>
<dbReference type="PANTHER" id="PTHR43280">
    <property type="entry name" value="ARAC-FAMILY TRANSCRIPTIONAL REGULATOR"/>
    <property type="match status" value="1"/>
</dbReference>
<protein>
    <submittedName>
        <fullName evidence="5">AraC family transcriptional regulator</fullName>
    </submittedName>
</protein>
<dbReference type="Pfam" id="PF12833">
    <property type="entry name" value="HTH_18"/>
    <property type="match status" value="1"/>
</dbReference>
<dbReference type="GO" id="GO:0003700">
    <property type="term" value="F:DNA-binding transcription factor activity"/>
    <property type="evidence" value="ECO:0007669"/>
    <property type="project" value="InterPro"/>
</dbReference>
<dbReference type="InterPro" id="IPR020449">
    <property type="entry name" value="Tscrpt_reg_AraC-type_HTH"/>
</dbReference>
<accession>A0A9X3Z3S3</accession>
<evidence type="ECO:0000256" key="2">
    <source>
        <dbReference type="ARBA" id="ARBA00023125"/>
    </source>
</evidence>
<reference evidence="5" key="1">
    <citation type="submission" date="2022-12" db="EMBL/GenBank/DDBJ databases">
        <title>Draft genome sequence of the thermophilic strain Brevibacillus thermoruber HT42, isolated from Los Humeros, Puebla, Mexico, with biotechnological potential.</title>
        <authorList>
            <person name="Lara Sanchez J."/>
            <person name="Solis Palacios R."/>
            <person name="Bustos Baena A.S."/>
            <person name="Ruz Baez A.E."/>
            <person name="Espinosa Luna G."/>
            <person name="Oliart Ros R.M."/>
        </authorList>
    </citation>
    <scope>NUCLEOTIDE SEQUENCE</scope>
    <source>
        <strain evidence="5">HT42</strain>
    </source>
</reference>
<dbReference type="EMBL" id="JAPYYP010000013">
    <property type="protein sequence ID" value="MDA5109038.1"/>
    <property type="molecule type" value="Genomic_DNA"/>
</dbReference>
<name>A0A9X3Z3S3_9BACL</name>
<dbReference type="SMART" id="SM00342">
    <property type="entry name" value="HTH_ARAC"/>
    <property type="match status" value="1"/>
</dbReference>
<evidence type="ECO:0000313" key="6">
    <source>
        <dbReference type="Proteomes" id="UP001151071"/>
    </source>
</evidence>
<proteinExistence type="predicted"/>
<dbReference type="InterPro" id="IPR041522">
    <property type="entry name" value="CdaR_GGDEF"/>
</dbReference>
<comment type="caution">
    <text evidence="5">The sequence shown here is derived from an EMBL/GenBank/DDBJ whole genome shotgun (WGS) entry which is preliminary data.</text>
</comment>
<keyword evidence="3" id="KW-0804">Transcription</keyword>
<gene>
    <name evidence="5" type="ORF">O3V59_11750</name>
</gene>
<organism evidence="5 6">
    <name type="scientific">Brevibacillus thermoruber</name>
    <dbReference type="NCBI Taxonomy" id="33942"/>
    <lineage>
        <taxon>Bacteria</taxon>
        <taxon>Bacillati</taxon>
        <taxon>Bacillota</taxon>
        <taxon>Bacilli</taxon>
        <taxon>Bacillales</taxon>
        <taxon>Paenibacillaceae</taxon>
        <taxon>Brevibacillus</taxon>
    </lineage>
</organism>
<evidence type="ECO:0000256" key="1">
    <source>
        <dbReference type="ARBA" id="ARBA00023015"/>
    </source>
</evidence>
<evidence type="ECO:0000313" key="5">
    <source>
        <dbReference type="EMBL" id="MDA5109038.1"/>
    </source>
</evidence>
<dbReference type="InterPro" id="IPR009057">
    <property type="entry name" value="Homeodomain-like_sf"/>
</dbReference>
<dbReference type="Gene3D" id="1.10.10.60">
    <property type="entry name" value="Homeodomain-like"/>
    <property type="match status" value="2"/>
</dbReference>
<keyword evidence="2" id="KW-0238">DNA-binding</keyword>
<feature type="domain" description="HTH araC/xylS-type" evidence="4">
    <location>
        <begin position="296"/>
        <end position="394"/>
    </location>
</feature>
<sequence>MKQDPAQATFSHLLLSGTLVHEGSFQEMQESFGIWVHPQVVMVVSIDRYTDLVIGKPFHWRMEIGHQVVEGVCEAVTEPFVWVWVAEGVLAVLVELELQSPQEPGFRQVTGRIARQIQQRCKKRGVNVSIGIGGFYDNPYMLHFSYEEAKESMVDRFFQGNALIFHYEKKQGQEGGWHSPLASAERAELVARLRIGDEEGTVASLRALLDKMAQTYRHDVNMFKSEAVELVITMSRQVLDSGANAALILSENARFIQDLYVTIRYDKFVQKVCQYARRLAAYMEPNDLTAVSPVIRKAVQYLKENLHRKITLEEIAQYCCVSVYHLSRLFKRETGMSPIDFLNRKRVEKAMYYLKSTDCTVQEIASFVGFQDANYFTRTFKKYAKCSPAAYRRAKLC</sequence>
<dbReference type="PROSITE" id="PS01124">
    <property type="entry name" value="HTH_ARAC_FAMILY_2"/>
    <property type="match status" value="1"/>
</dbReference>
<dbReference type="SUPFAM" id="SSF46689">
    <property type="entry name" value="Homeodomain-like"/>
    <property type="match status" value="2"/>
</dbReference>
<dbReference type="InterPro" id="IPR018060">
    <property type="entry name" value="HTH_AraC"/>
</dbReference>
<dbReference type="GO" id="GO:0043565">
    <property type="term" value="F:sequence-specific DNA binding"/>
    <property type="evidence" value="ECO:0007669"/>
    <property type="project" value="InterPro"/>
</dbReference>